<dbReference type="EC" id="3.6.4.13" evidence="4"/>
<evidence type="ECO:0000259" key="1">
    <source>
        <dbReference type="PROSITE" id="PS50035"/>
    </source>
</evidence>
<evidence type="ECO:0000259" key="2">
    <source>
        <dbReference type="PROSITE" id="PS51192"/>
    </source>
</evidence>
<dbReference type="InterPro" id="IPR014001">
    <property type="entry name" value="Helicase_ATP-bd"/>
</dbReference>
<dbReference type="SMART" id="SM00490">
    <property type="entry name" value="HELICc"/>
    <property type="match status" value="1"/>
</dbReference>
<dbReference type="RefSeq" id="WP_062022878.1">
    <property type="nucleotide sequence ID" value="NZ_LQQC01000012.1"/>
</dbReference>
<reference evidence="4 5" key="1">
    <citation type="submission" date="2016-01" db="EMBL/GenBank/DDBJ databases">
        <title>Use of Whole Genome Sequencing to ascertain that Brevibacterium massiliense (Roux, Raoult 2009) is a later heterotypic synonym of Brevibacterium ravenspurgense (Mages 2008).</title>
        <authorList>
            <person name="Bernier A.-M."/>
            <person name="Burdz T."/>
            <person name="Huynh C."/>
            <person name="Pachecho A.L."/>
            <person name="Wiebe D."/>
            <person name="Bonner C."/>
            <person name="Bernard K."/>
        </authorList>
    </citation>
    <scope>NUCLEOTIDE SEQUENCE [LARGE SCALE GENOMIC DNA]</scope>
    <source>
        <strain evidence="4 5">CCUG56047</strain>
    </source>
</reference>
<dbReference type="InterPro" id="IPR001650">
    <property type="entry name" value="Helicase_C-like"/>
</dbReference>
<dbReference type="EMBL" id="LQQC01000012">
    <property type="protein sequence ID" value="KXZ57423.1"/>
    <property type="molecule type" value="Genomic_DNA"/>
</dbReference>
<sequence>MNVPKLQPGLYESLVTTGLERVLQEHENRLESDLRTIDEADLPHVLSRYVAQQVEDQLKALNTTEQRVEFVNTILAGIRTLPEEGQLSTGHKPRQLMGVARPPLPPPTPPSIPLSDVALLTNASSDPSLGPVITSEMQSADRVDIIMSFIKWSGIRVIHDQLLDLRRRGVPVRVLTTSYMGATEKKALDFLVKNCGAEVHISYDNKTTRLHAKAWIFHRNTGYDTAYIGSSNLSHAAMVDGLEWNVRASRVQTPELVEKFEATFESYWQSPTFEPYDPEADGERLEKALNESSTNKTPTSLLASSLDVRPYPHQAIILDDLQHERQVLDIHKNLVVAATGTGKTVVAALDYRRLCQDTDGPRPRLLFIAHRQEILEQSLRTFRDVLGDGSFGELFSSGYQPTAWDHVFASIQSFSKEEQLSRFAPGHFDVIIIDEFHHGMADSYSRLISHFTEYREFLGLTATPERADGQNIVAHYFGGRIASELRLWTALDNDLLVPFHYFGIADGVDVSDVQFTASGYSVSGLNKLYTGNDARARKIIEATTDIVSNTSTMKALGFCVSVEHAEYMTRVFNEAGIPSEAVTGQTHPSIRTEAIEKLARGELNCLMAVDIFNEGFDLPAIDTILMMRPTQSATIFMQQLGRGLRRSPNKSVLTVLDFVGHQHKNFRFDIKLRALTGQGRKSLQQAAKKGFPFLPAGSQIVLDSVVQEEVVSNLKSQLDMKIGAFLADVHENSSEIERQQGLRLKEYLDRTDRDLSAVYKASAKRTYRGVTGPNSWQQYEAWANTRGSFRPSVAEQLLLERMRSFVHVDDPDRFRGYRRVLNADAVTPELARDPLALMLYYSFWPSGHSEGIEAGLEHLLRADYVRDELDQIIEFQESRSRVVPQPLSGGLDTHPIRSHATYSREELFAGLGVGSLNSEKPGSIREGVKWVPELKTDILLVTLNKSAADYSPSTMYRDYALTETLFHWESQSLTRAESPTGQRYINHERDGSNVVLFVRESKVGEIGTEPYTCLGNARYVSHESEKPMQIVWELERPMPARLFEAAKAVQ</sequence>
<dbReference type="PROSITE" id="PS51192">
    <property type="entry name" value="HELICASE_ATP_BIND_1"/>
    <property type="match status" value="1"/>
</dbReference>
<dbReference type="InterPro" id="IPR001736">
    <property type="entry name" value="PLipase_D/transphosphatidylase"/>
</dbReference>
<proteinExistence type="predicted"/>
<dbReference type="PANTHER" id="PTHR47962">
    <property type="entry name" value="ATP-DEPENDENT HELICASE LHR-RELATED-RELATED"/>
    <property type="match status" value="1"/>
</dbReference>
<keyword evidence="4" id="KW-0547">Nucleotide-binding</keyword>
<comment type="caution">
    <text evidence="4">The sequence shown here is derived from an EMBL/GenBank/DDBJ whole genome shotgun (WGS) entry which is preliminary data.</text>
</comment>
<keyword evidence="4" id="KW-0347">Helicase</keyword>
<dbReference type="Pfam" id="PF13091">
    <property type="entry name" value="PLDc_2"/>
    <property type="match status" value="1"/>
</dbReference>
<keyword evidence="4" id="KW-0378">Hydrolase</keyword>
<dbReference type="Pfam" id="PF11907">
    <property type="entry name" value="DUF3427"/>
    <property type="match status" value="1"/>
</dbReference>
<dbReference type="CDD" id="cd18799">
    <property type="entry name" value="SF2_C_EcoAI-like"/>
    <property type="match status" value="1"/>
</dbReference>
<gene>
    <name evidence="4" type="primary">srmB_2</name>
    <name evidence="4" type="ORF">Bravens_01945</name>
</gene>
<dbReference type="InterPro" id="IPR027417">
    <property type="entry name" value="P-loop_NTPase"/>
</dbReference>
<dbReference type="InterPro" id="IPR006935">
    <property type="entry name" value="Helicase/UvrB_N"/>
</dbReference>
<dbReference type="PROSITE" id="PS51194">
    <property type="entry name" value="HELICASE_CTER"/>
    <property type="match status" value="1"/>
</dbReference>
<feature type="domain" description="Helicase ATP-binding" evidence="2">
    <location>
        <begin position="324"/>
        <end position="468"/>
    </location>
</feature>
<dbReference type="InterPro" id="IPR052511">
    <property type="entry name" value="ATP-dep_Helicase"/>
</dbReference>
<feature type="domain" description="PLD phosphodiesterase" evidence="1">
    <location>
        <begin position="206"/>
        <end position="237"/>
    </location>
</feature>
<evidence type="ECO:0000259" key="3">
    <source>
        <dbReference type="PROSITE" id="PS51194"/>
    </source>
</evidence>
<evidence type="ECO:0000313" key="4">
    <source>
        <dbReference type="EMBL" id="KXZ57423.1"/>
    </source>
</evidence>
<dbReference type="Pfam" id="PF04851">
    <property type="entry name" value="ResIII"/>
    <property type="match status" value="1"/>
</dbReference>
<dbReference type="GO" id="GO:0006793">
    <property type="term" value="P:phosphorus metabolic process"/>
    <property type="evidence" value="ECO:0007669"/>
    <property type="project" value="UniProtKB-ARBA"/>
</dbReference>
<feature type="domain" description="Helicase C-terminal" evidence="3">
    <location>
        <begin position="542"/>
        <end position="691"/>
    </location>
</feature>
<dbReference type="PROSITE" id="PS50035">
    <property type="entry name" value="PLD"/>
    <property type="match status" value="1"/>
</dbReference>
<dbReference type="InterPro" id="IPR025202">
    <property type="entry name" value="PLD-like_dom"/>
</dbReference>
<dbReference type="SUPFAM" id="SSF52540">
    <property type="entry name" value="P-loop containing nucleoside triphosphate hydrolases"/>
    <property type="match status" value="1"/>
</dbReference>
<dbReference type="AlphaFoldDB" id="A0A150H5U8"/>
<dbReference type="CDD" id="cd18032">
    <property type="entry name" value="DEXHc_RE_I_III_res"/>
    <property type="match status" value="1"/>
</dbReference>
<dbReference type="PATRIC" id="fig|479117.4.peg.1929"/>
<dbReference type="Proteomes" id="UP000243589">
    <property type="component" value="Unassembled WGS sequence"/>
</dbReference>
<protein>
    <submittedName>
        <fullName evidence="4">ATP-dependent RNA helicase SrmB</fullName>
        <ecNumber evidence="4">3.6.4.13</ecNumber>
    </submittedName>
</protein>
<dbReference type="SMART" id="SM00487">
    <property type="entry name" value="DEXDc"/>
    <property type="match status" value="1"/>
</dbReference>
<keyword evidence="4" id="KW-0067">ATP-binding</keyword>
<dbReference type="InterPro" id="IPR021835">
    <property type="entry name" value="DUF3427"/>
</dbReference>
<accession>A0A150H5U8</accession>
<dbReference type="CDD" id="cd09203">
    <property type="entry name" value="PLDc_N_DEXD_b1"/>
    <property type="match status" value="1"/>
</dbReference>
<organism evidence="4 5">
    <name type="scientific">Brevibacterium ravenspurgense</name>
    <dbReference type="NCBI Taxonomy" id="479117"/>
    <lineage>
        <taxon>Bacteria</taxon>
        <taxon>Bacillati</taxon>
        <taxon>Actinomycetota</taxon>
        <taxon>Actinomycetes</taxon>
        <taxon>Micrococcales</taxon>
        <taxon>Brevibacteriaceae</taxon>
        <taxon>Brevibacterium</taxon>
    </lineage>
</organism>
<dbReference type="SUPFAM" id="SSF56024">
    <property type="entry name" value="Phospholipase D/nuclease"/>
    <property type="match status" value="1"/>
</dbReference>
<evidence type="ECO:0000313" key="5">
    <source>
        <dbReference type="Proteomes" id="UP000243589"/>
    </source>
</evidence>
<keyword evidence="5" id="KW-1185">Reference proteome</keyword>
<dbReference type="Gene3D" id="3.40.50.300">
    <property type="entry name" value="P-loop containing nucleotide triphosphate hydrolases"/>
    <property type="match status" value="2"/>
</dbReference>
<dbReference type="PANTHER" id="PTHR47962:SF7">
    <property type="entry name" value="MITOCHONDRIAL ATP-DEPENDENT HELICASE IRC3-RELATED"/>
    <property type="match status" value="1"/>
</dbReference>
<dbReference type="Gene3D" id="3.30.870.10">
    <property type="entry name" value="Endonuclease Chain A"/>
    <property type="match status" value="1"/>
</dbReference>
<dbReference type="GO" id="GO:0016887">
    <property type="term" value="F:ATP hydrolysis activity"/>
    <property type="evidence" value="ECO:0007669"/>
    <property type="project" value="TreeGrafter"/>
</dbReference>
<dbReference type="GO" id="GO:0003724">
    <property type="term" value="F:RNA helicase activity"/>
    <property type="evidence" value="ECO:0007669"/>
    <property type="project" value="UniProtKB-EC"/>
</dbReference>
<dbReference type="Pfam" id="PF00271">
    <property type="entry name" value="Helicase_C"/>
    <property type="match status" value="1"/>
</dbReference>
<dbReference type="GO" id="GO:0005524">
    <property type="term" value="F:ATP binding"/>
    <property type="evidence" value="ECO:0007669"/>
    <property type="project" value="InterPro"/>
</dbReference>
<dbReference type="GO" id="GO:0003677">
    <property type="term" value="F:DNA binding"/>
    <property type="evidence" value="ECO:0007669"/>
    <property type="project" value="InterPro"/>
</dbReference>
<name>A0A150H5U8_9MICO</name>